<protein>
    <submittedName>
        <fullName evidence="3">N-acetylneuraminate epimerase</fullName>
        <ecNumber evidence="3">5.1.3.24</ecNumber>
    </submittedName>
</protein>
<dbReference type="PROSITE" id="PS51257">
    <property type="entry name" value="PROKAR_LIPOPROTEIN"/>
    <property type="match status" value="1"/>
</dbReference>
<accession>A0A517YRQ6</accession>
<dbReference type="PANTHER" id="PTHR24412">
    <property type="entry name" value="KELCH PROTEIN"/>
    <property type="match status" value="1"/>
</dbReference>
<sequence length="410" mass="44830">MNQRTLKSVSIIIMLALTALLGLSGCAYDPTFASISHDDIGWEQHTSMPVGVIAAAGSYSSKNDAYVVSGGIKANGDEATQISIYKPNDDTWHKGSKLHIPRFMHQQIELPDGRILIIGGRQFGKGQYEPLRSCEIISNDYNKTVVGDSLPITMAVPTAHALNDGNILAISNDYAAIYNSKTNTWEKELIRLCEDRIAHTSVQLNTKQILVIGGESKRTMELIDMDSKRSRLLGVRLPRALDDAQAMYIGNGKVWLIGGQDGKTGETVKETHLIHVGQTSDDDKIERGPRLPHTRGVADHLLIQTQDSNGNPIAVMVGGESQFKGSDLELREAYLLLSNGLRIYPLPRSMVAHDDAVGFTRNGRIYVLGGQVTGDAGGYAFLNMPRPVKTVESLKIPDIIKRSEITSIVE</sequence>
<dbReference type="EMBL" id="CP036425">
    <property type="protein sequence ID" value="QDU32905.1"/>
    <property type="molecule type" value="Genomic_DNA"/>
</dbReference>
<dbReference type="GO" id="GO:0016853">
    <property type="term" value="F:isomerase activity"/>
    <property type="evidence" value="ECO:0007669"/>
    <property type="project" value="UniProtKB-KW"/>
</dbReference>
<dbReference type="PANTHER" id="PTHR24412:SF489">
    <property type="entry name" value="RING FINGER DOMAIN AND KELCH REPEAT-CONTAINING PROTEIN DDB_G0271372"/>
    <property type="match status" value="1"/>
</dbReference>
<dbReference type="EC" id="5.1.3.24" evidence="3"/>
<name>A0A517YRQ6_9BACT</name>
<dbReference type="InterPro" id="IPR015915">
    <property type="entry name" value="Kelch-typ_b-propeller"/>
</dbReference>
<dbReference type="SUPFAM" id="SSF117281">
    <property type="entry name" value="Kelch motif"/>
    <property type="match status" value="1"/>
</dbReference>
<dbReference type="Gene3D" id="2.130.10.80">
    <property type="entry name" value="Galactose oxidase/kelch, beta-propeller"/>
    <property type="match status" value="1"/>
</dbReference>
<keyword evidence="4" id="KW-1185">Reference proteome</keyword>
<dbReference type="OrthoDB" id="246387at2"/>
<evidence type="ECO:0000256" key="2">
    <source>
        <dbReference type="ARBA" id="ARBA00022737"/>
    </source>
</evidence>
<gene>
    <name evidence="3" type="primary">nanM</name>
    <name evidence="3" type="ORF">KS4_09440</name>
</gene>
<reference evidence="3 4" key="1">
    <citation type="submission" date="2019-02" db="EMBL/GenBank/DDBJ databases">
        <title>Deep-cultivation of Planctomycetes and their phenomic and genomic characterization uncovers novel biology.</title>
        <authorList>
            <person name="Wiegand S."/>
            <person name="Jogler M."/>
            <person name="Boedeker C."/>
            <person name="Pinto D."/>
            <person name="Vollmers J."/>
            <person name="Rivas-Marin E."/>
            <person name="Kohn T."/>
            <person name="Peeters S.H."/>
            <person name="Heuer A."/>
            <person name="Rast P."/>
            <person name="Oberbeckmann S."/>
            <person name="Bunk B."/>
            <person name="Jeske O."/>
            <person name="Meyerdierks A."/>
            <person name="Storesund J.E."/>
            <person name="Kallscheuer N."/>
            <person name="Luecker S."/>
            <person name="Lage O.M."/>
            <person name="Pohl T."/>
            <person name="Merkel B.J."/>
            <person name="Hornburger P."/>
            <person name="Mueller R.-W."/>
            <person name="Bruemmer F."/>
            <person name="Labrenz M."/>
            <person name="Spormann A.M."/>
            <person name="Op den Camp H."/>
            <person name="Overmann J."/>
            <person name="Amann R."/>
            <person name="Jetten M.S.M."/>
            <person name="Mascher T."/>
            <person name="Medema M.H."/>
            <person name="Devos D.P."/>
            <person name="Kaster A.-K."/>
            <person name="Ovreas L."/>
            <person name="Rohde M."/>
            <person name="Galperin M.Y."/>
            <person name="Jogler C."/>
        </authorList>
    </citation>
    <scope>NUCLEOTIDE SEQUENCE [LARGE SCALE GENOMIC DNA]</scope>
    <source>
        <strain evidence="3 4">KS4</strain>
    </source>
</reference>
<dbReference type="InterPro" id="IPR037293">
    <property type="entry name" value="Gal_Oxidase_central_sf"/>
</dbReference>
<dbReference type="Proteomes" id="UP000317369">
    <property type="component" value="Chromosome"/>
</dbReference>
<keyword evidence="3" id="KW-0413">Isomerase</keyword>
<evidence type="ECO:0000256" key="1">
    <source>
        <dbReference type="ARBA" id="ARBA00022441"/>
    </source>
</evidence>
<evidence type="ECO:0000313" key="4">
    <source>
        <dbReference type="Proteomes" id="UP000317369"/>
    </source>
</evidence>
<dbReference type="RefSeq" id="WP_145075177.1">
    <property type="nucleotide sequence ID" value="NZ_CP036425.1"/>
</dbReference>
<proteinExistence type="predicted"/>
<evidence type="ECO:0000313" key="3">
    <source>
        <dbReference type="EMBL" id="QDU32905.1"/>
    </source>
</evidence>
<dbReference type="AlphaFoldDB" id="A0A517YRQ6"/>
<organism evidence="3 4">
    <name type="scientific">Poriferisphaera corsica</name>
    <dbReference type="NCBI Taxonomy" id="2528020"/>
    <lineage>
        <taxon>Bacteria</taxon>
        <taxon>Pseudomonadati</taxon>
        <taxon>Planctomycetota</taxon>
        <taxon>Phycisphaerae</taxon>
        <taxon>Phycisphaerales</taxon>
        <taxon>Phycisphaeraceae</taxon>
        <taxon>Poriferisphaera</taxon>
    </lineage>
</organism>
<dbReference type="Gene3D" id="2.120.10.80">
    <property type="entry name" value="Kelch-type beta propeller"/>
    <property type="match status" value="1"/>
</dbReference>
<dbReference type="KEGG" id="pcor:KS4_09440"/>
<keyword evidence="1" id="KW-0880">Kelch repeat</keyword>
<keyword evidence="2" id="KW-0677">Repeat</keyword>